<dbReference type="EMBL" id="MN448289">
    <property type="protein sequence ID" value="QFG74615.1"/>
    <property type="molecule type" value="Genomic_DNA"/>
</dbReference>
<organism evidence="2">
    <name type="scientific">Megaviridae environmental sample</name>
    <dbReference type="NCBI Taxonomy" id="1737588"/>
    <lineage>
        <taxon>Viruses</taxon>
        <taxon>Varidnaviria</taxon>
        <taxon>Bamfordvirae</taxon>
        <taxon>Nucleocytoviricota</taxon>
        <taxon>Megaviricetes</taxon>
        <taxon>Imitervirales</taxon>
        <taxon>Mimiviridae</taxon>
        <taxon>environmental samples</taxon>
    </lineage>
</organism>
<evidence type="ECO:0000313" key="2">
    <source>
        <dbReference type="EMBL" id="QFG74615.1"/>
    </source>
</evidence>
<keyword evidence="1" id="KW-0472">Membrane</keyword>
<reference evidence="2" key="1">
    <citation type="journal article" date="2019" name="Philos. Trans. R. Soc. Lond., B, Biol. Sci.">
        <title>Targeted metagenomic recovery of four divergent viruses reveals shared and distinctive characteristics of giant viruses of marine eukaryotes.</title>
        <authorList>
            <person name="Needham D.M."/>
            <person name="Poirier C."/>
            <person name="Hehenberger E."/>
            <person name="Jimenez V."/>
            <person name="Swalwell J.E."/>
            <person name="Santoro A.E."/>
            <person name="Worden A.Z."/>
        </authorList>
    </citation>
    <scope>NUCLEOTIDE SEQUENCE</scope>
    <source>
        <strain evidence="2">MPacV-611</strain>
    </source>
</reference>
<feature type="transmembrane region" description="Helical" evidence="1">
    <location>
        <begin position="137"/>
        <end position="155"/>
    </location>
</feature>
<accession>A0A5J6VKJ4</accession>
<protein>
    <submittedName>
        <fullName evidence="2">Uncharacterized protein</fullName>
    </submittedName>
</protein>
<keyword evidence="1" id="KW-0812">Transmembrane</keyword>
<evidence type="ECO:0000256" key="1">
    <source>
        <dbReference type="SAM" id="Phobius"/>
    </source>
</evidence>
<keyword evidence="1" id="KW-1133">Transmembrane helix</keyword>
<proteinExistence type="predicted"/>
<name>A0A5J6VKJ4_9VIRU</name>
<sequence length="169" mass="20080">MLHNYSYEEWMRVDGKIITIKKIKKPNNIILPNNILEYCFANISSNKNDINVFIYKDGKKNIYFIKQINVQIINKIIGIFVDNILTFENGIKELKINNKDFFMKKKSMINFINIIDEDKSYNSNDIFLKKNISDTTFILTFILLITLLAFIYKICRKKHFIDTVNNYDL</sequence>